<evidence type="ECO:0000256" key="4">
    <source>
        <dbReference type="ARBA" id="ARBA00023136"/>
    </source>
</evidence>
<dbReference type="EMBL" id="JAGSOG010000252">
    <property type="protein sequence ID" value="MBR7838048.1"/>
    <property type="molecule type" value="Genomic_DNA"/>
</dbReference>
<keyword evidence="6" id="KW-0813">Transport</keyword>
<feature type="transmembrane region" description="Helical" evidence="6">
    <location>
        <begin position="246"/>
        <end position="263"/>
    </location>
</feature>
<dbReference type="InterPro" id="IPR051784">
    <property type="entry name" value="Nod_factor_ABC_transporter"/>
</dbReference>
<dbReference type="PROSITE" id="PS51012">
    <property type="entry name" value="ABC_TM2"/>
    <property type="match status" value="1"/>
</dbReference>
<accession>A0A941IUU2</accession>
<proteinExistence type="inferred from homology"/>
<gene>
    <name evidence="8" type="ORF">KDL01_32545</name>
</gene>
<dbReference type="PANTHER" id="PTHR43229:SF2">
    <property type="entry name" value="NODULATION PROTEIN J"/>
    <property type="match status" value="1"/>
</dbReference>
<dbReference type="InterPro" id="IPR013525">
    <property type="entry name" value="ABC2_TM"/>
</dbReference>
<dbReference type="Proteomes" id="UP000675781">
    <property type="component" value="Unassembled WGS sequence"/>
</dbReference>
<evidence type="ECO:0000256" key="3">
    <source>
        <dbReference type="ARBA" id="ARBA00022989"/>
    </source>
</evidence>
<dbReference type="AlphaFoldDB" id="A0A941IUU2"/>
<dbReference type="GO" id="GO:0140359">
    <property type="term" value="F:ABC-type transporter activity"/>
    <property type="evidence" value="ECO:0007669"/>
    <property type="project" value="InterPro"/>
</dbReference>
<keyword evidence="2 6" id="KW-0812">Transmembrane</keyword>
<evidence type="ECO:0000256" key="6">
    <source>
        <dbReference type="RuleBase" id="RU361157"/>
    </source>
</evidence>
<feature type="transmembrane region" description="Helical" evidence="6">
    <location>
        <begin position="162"/>
        <end position="184"/>
    </location>
</feature>
<keyword evidence="4 6" id="KW-0472">Membrane</keyword>
<feature type="domain" description="ABC transmembrane type-2" evidence="7">
    <location>
        <begin position="46"/>
        <end position="269"/>
    </location>
</feature>
<evidence type="ECO:0000259" key="7">
    <source>
        <dbReference type="PROSITE" id="PS51012"/>
    </source>
</evidence>
<comment type="caution">
    <text evidence="8">The sequence shown here is derived from an EMBL/GenBank/DDBJ whole genome shotgun (WGS) entry which is preliminary data.</text>
</comment>
<feature type="transmembrane region" description="Helical" evidence="6">
    <location>
        <begin position="86"/>
        <end position="104"/>
    </location>
</feature>
<keyword evidence="6" id="KW-1003">Cell membrane</keyword>
<organism evidence="8 9">
    <name type="scientific">Actinospica durhamensis</name>
    <dbReference type="NCBI Taxonomy" id="1508375"/>
    <lineage>
        <taxon>Bacteria</taxon>
        <taxon>Bacillati</taxon>
        <taxon>Actinomycetota</taxon>
        <taxon>Actinomycetes</taxon>
        <taxon>Catenulisporales</taxon>
        <taxon>Actinospicaceae</taxon>
        <taxon>Actinospica</taxon>
    </lineage>
</organism>
<keyword evidence="5" id="KW-0046">Antibiotic resistance</keyword>
<evidence type="ECO:0000256" key="1">
    <source>
        <dbReference type="ARBA" id="ARBA00004141"/>
    </source>
</evidence>
<keyword evidence="9" id="KW-1185">Reference proteome</keyword>
<dbReference type="InterPro" id="IPR047817">
    <property type="entry name" value="ABC2_TM_bact-type"/>
</dbReference>
<evidence type="ECO:0000313" key="8">
    <source>
        <dbReference type="EMBL" id="MBR7838048.1"/>
    </source>
</evidence>
<dbReference type="PANTHER" id="PTHR43229">
    <property type="entry name" value="NODULATION PROTEIN J"/>
    <property type="match status" value="1"/>
</dbReference>
<name>A0A941IUU2_9ACTN</name>
<feature type="transmembrane region" description="Helical" evidence="6">
    <location>
        <begin position="125"/>
        <end position="150"/>
    </location>
</feature>
<dbReference type="Pfam" id="PF01061">
    <property type="entry name" value="ABC2_membrane"/>
    <property type="match status" value="1"/>
</dbReference>
<dbReference type="InterPro" id="IPR000412">
    <property type="entry name" value="ABC_2_transport"/>
</dbReference>
<reference evidence="8" key="1">
    <citation type="submission" date="2021-04" db="EMBL/GenBank/DDBJ databases">
        <title>Genome based classification of Actinospica acidithermotolerans sp. nov., an actinobacterium isolated from an Indonesian hot spring.</title>
        <authorList>
            <person name="Kusuma A.B."/>
            <person name="Putra K.E."/>
            <person name="Nafisah S."/>
            <person name="Loh J."/>
            <person name="Nouioui I."/>
            <person name="Goodfellow M."/>
        </authorList>
    </citation>
    <scope>NUCLEOTIDE SEQUENCE</scope>
    <source>
        <strain evidence="8">CSCA 57</strain>
    </source>
</reference>
<comment type="similarity">
    <text evidence="6">Belongs to the ABC-2 integral membrane protein family.</text>
</comment>
<dbReference type="PIRSF" id="PIRSF006648">
    <property type="entry name" value="DrrB"/>
    <property type="match status" value="1"/>
</dbReference>
<dbReference type="GO" id="GO:0043190">
    <property type="term" value="C:ATP-binding cassette (ABC) transporter complex"/>
    <property type="evidence" value="ECO:0007669"/>
    <property type="project" value="InterPro"/>
</dbReference>
<sequence length="271" mass="28409">MTAMPTTANADATAATATATAVTRRPLTDVWALTLRVLWYYKNSPGLVSVSLAAPLAMLVVFGYVFGSAISAPGGENYRSYLMPGLYVLIAVNAVMPSMVGAARDLERGMTDRLRTMPISRGATLLGQALADMFVSAVVLAAMVGVGLAVGWRAHDGVGRAAAALGLLLLLRFCLVWLGFYLGLLCGREEIAAQAGILVFPIGMVSNVFVPTAGMPAWLRAVAEWNPVSCAAAACRTLFGDSAGTATLAWCAAILLVFAPAAVRKFNRHGR</sequence>
<protein>
    <recommendedName>
        <fullName evidence="6">Transport permease protein</fullName>
    </recommendedName>
</protein>
<dbReference type="RefSeq" id="WP_212532510.1">
    <property type="nucleotide sequence ID" value="NZ_JAGSOG010000252.1"/>
</dbReference>
<feature type="transmembrane region" description="Helical" evidence="6">
    <location>
        <begin position="46"/>
        <end position="66"/>
    </location>
</feature>
<keyword evidence="3 6" id="KW-1133">Transmembrane helix</keyword>
<evidence type="ECO:0000256" key="2">
    <source>
        <dbReference type="ARBA" id="ARBA00022692"/>
    </source>
</evidence>
<comment type="subcellular location">
    <subcellularLocation>
        <location evidence="6">Cell membrane</location>
        <topology evidence="6">Multi-pass membrane protein</topology>
    </subcellularLocation>
    <subcellularLocation>
        <location evidence="1">Membrane</location>
        <topology evidence="1">Multi-pass membrane protein</topology>
    </subcellularLocation>
</comment>
<dbReference type="GO" id="GO:0046677">
    <property type="term" value="P:response to antibiotic"/>
    <property type="evidence" value="ECO:0007669"/>
    <property type="project" value="UniProtKB-KW"/>
</dbReference>
<feature type="transmembrane region" description="Helical" evidence="6">
    <location>
        <begin position="191"/>
        <end position="210"/>
    </location>
</feature>
<evidence type="ECO:0000313" key="9">
    <source>
        <dbReference type="Proteomes" id="UP000675781"/>
    </source>
</evidence>
<evidence type="ECO:0000256" key="5">
    <source>
        <dbReference type="ARBA" id="ARBA00023251"/>
    </source>
</evidence>